<dbReference type="GO" id="GO:0016788">
    <property type="term" value="F:hydrolase activity, acting on ester bonds"/>
    <property type="evidence" value="ECO:0007669"/>
    <property type="project" value="UniProtKB-ARBA"/>
</dbReference>
<dbReference type="AlphaFoldDB" id="A0A1E8FGY9"/>
<evidence type="ECO:0008006" key="3">
    <source>
        <dbReference type="Google" id="ProtNLM"/>
    </source>
</evidence>
<proteinExistence type="predicted"/>
<evidence type="ECO:0000313" key="1">
    <source>
        <dbReference type="EMBL" id="OFI35191.1"/>
    </source>
</evidence>
<comment type="caution">
    <text evidence="1">The sequence shown here is derived from an EMBL/GenBank/DDBJ whole genome shotgun (WGS) entry which is preliminary data.</text>
</comment>
<dbReference type="EMBL" id="MJIC01000010">
    <property type="protein sequence ID" value="OFI35191.1"/>
    <property type="molecule type" value="Genomic_DNA"/>
</dbReference>
<name>A0A1E8FGY9_9ALTE</name>
<keyword evidence="2" id="KW-1185">Reference proteome</keyword>
<dbReference type="Proteomes" id="UP000176037">
    <property type="component" value="Unassembled WGS sequence"/>
</dbReference>
<evidence type="ECO:0000313" key="2">
    <source>
        <dbReference type="Proteomes" id="UP000176037"/>
    </source>
</evidence>
<gene>
    <name evidence="1" type="ORF">BFC17_16760</name>
</gene>
<organism evidence="1 2">
    <name type="scientific">Alteromonas lipolytica</name>
    <dbReference type="NCBI Taxonomy" id="1856405"/>
    <lineage>
        <taxon>Bacteria</taxon>
        <taxon>Pseudomonadati</taxon>
        <taxon>Pseudomonadota</taxon>
        <taxon>Gammaproteobacteria</taxon>
        <taxon>Alteromonadales</taxon>
        <taxon>Alteromonadaceae</taxon>
        <taxon>Alteromonas/Salinimonas group</taxon>
        <taxon>Alteromonas</taxon>
    </lineage>
</organism>
<protein>
    <recommendedName>
        <fullName evidence="3">SGNH hydrolase-type esterase domain-containing protein</fullName>
    </recommendedName>
</protein>
<reference evidence="1 2" key="1">
    <citation type="submission" date="2016-09" db="EMBL/GenBank/DDBJ databases">
        <title>Alteromonas lipolytica, a new species isolated from sea water.</title>
        <authorList>
            <person name="Wu Y.-H."/>
            <person name="Cheng H."/>
            <person name="Xu X.-W."/>
        </authorList>
    </citation>
    <scope>NUCLEOTIDE SEQUENCE [LARGE SCALE GENOMIC DNA]</scope>
    <source>
        <strain evidence="1 2">JW12</strain>
    </source>
</reference>
<dbReference type="RefSeq" id="WP_070176109.1">
    <property type="nucleotide sequence ID" value="NZ_BMJR01000001.1"/>
</dbReference>
<dbReference type="STRING" id="1856405.BFC17_16760"/>
<sequence>MARTYKERRASIAIARGETKDYLTYRRMMRTLSEDRINIVTQGDSWFDFPRIESLSLGPANIIDWLVSMTNFGDGKLKKCTFYRLEENGEEIATMSEREELEDLIDALEVPWDIHYVLLSGGGNDFTGFEHIHDVILKEPKGAINEPESWINDEEFNLRLKQVELSFSTIINKILKYKPDSRILSHTYDYLMPSDVGVELLRRVDLSSIFSGPWVSPGMSNIPENLRLSVVKLMIDRFVNVLETVKQSYPNNFDFADLRNTLTPGDQTHWLNEMHPTSKGFEMLAVKLLEKLPLLQN</sequence>
<dbReference type="InterPro" id="IPR036514">
    <property type="entry name" value="SGNH_hydro_sf"/>
</dbReference>
<dbReference type="OrthoDB" id="6194308at2"/>
<dbReference type="SUPFAM" id="SSF52266">
    <property type="entry name" value="SGNH hydrolase"/>
    <property type="match status" value="1"/>
</dbReference>
<accession>A0A1E8FGY9</accession>
<dbReference type="Gene3D" id="3.40.50.1110">
    <property type="entry name" value="SGNH hydrolase"/>
    <property type="match status" value="1"/>
</dbReference>